<feature type="compositionally biased region" description="Gly residues" evidence="1">
    <location>
        <begin position="194"/>
        <end position="206"/>
    </location>
</feature>
<name>A0A254TEE0_9BURK</name>
<evidence type="ECO:0000313" key="4">
    <source>
        <dbReference type="Proteomes" id="UP000197535"/>
    </source>
</evidence>
<dbReference type="RefSeq" id="WP_088707865.1">
    <property type="nucleotide sequence ID" value="NZ_LSTO01000001.1"/>
</dbReference>
<feature type="chain" id="PRO_5012197352" description="Carboxypeptidase regulatory-like domain-containing protein" evidence="2">
    <location>
        <begin position="21"/>
        <end position="206"/>
    </location>
</feature>
<dbReference type="EMBL" id="LSTO01000001">
    <property type="protein sequence ID" value="OWW21011.1"/>
    <property type="molecule type" value="Genomic_DNA"/>
</dbReference>
<evidence type="ECO:0000256" key="1">
    <source>
        <dbReference type="SAM" id="MobiDB-lite"/>
    </source>
</evidence>
<keyword evidence="4" id="KW-1185">Reference proteome</keyword>
<gene>
    <name evidence="3" type="ORF">AYR66_17555</name>
</gene>
<comment type="caution">
    <text evidence="3">The sequence shown here is derived from an EMBL/GenBank/DDBJ whole genome shotgun (WGS) entry which is preliminary data.</text>
</comment>
<dbReference type="AlphaFoldDB" id="A0A254TEE0"/>
<reference evidence="3" key="1">
    <citation type="submission" date="2016-02" db="EMBL/GenBank/DDBJ databases">
        <authorList>
            <person name="Wen L."/>
            <person name="He K."/>
            <person name="Yang H."/>
        </authorList>
    </citation>
    <scope>NUCLEOTIDE SEQUENCE [LARGE SCALE GENOMIC DNA]</scope>
    <source>
        <strain evidence="3">TSA40</strain>
    </source>
</reference>
<proteinExistence type="predicted"/>
<evidence type="ECO:0008006" key="5">
    <source>
        <dbReference type="Google" id="ProtNLM"/>
    </source>
</evidence>
<feature type="signal peptide" evidence="2">
    <location>
        <begin position="1"/>
        <end position="20"/>
    </location>
</feature>
<evidence type="ECO:0000313" key="3">
    <source>
        <dbReference type="EMBL" id="OWW21011.1"/>
    </source>
</evidence>
<evidence type="ECO:0000256" key="2">
    <source>
        <dbReference type="SAM" id="SignalP"/>
    </source>
</evidence>
<feature type="compositionally biased region" description="Polar residues" evidence="1">
    <location>
        <begin position="24"/>
        <end position="38"/>
    </location>
</feature>
<sequence>MKTISSLLAALGLVALPALAQVHSAPQPTPGTESSGASVTPESAAGTSSSSAKPAPAPSPTDRLKPATQDNTTYMCGGVGEEESTFMKQRAKDYDLMLTFATRSGAYLADVDVDIRDAAGNTVLQIACDSPILLVDLPKGGTYKVRAETAGYALNKTVRVAGGRQHAQHVASSILSWPQQVAEMGGAPTTTGSGARGQGAAGNGAR</sequence>
<feature type="compositionally biased region" description="Low complexity" evidence="1">
    <location>
        <begin position="40"/>
        <end position="54"/>
    </location>
</feature>
<feature type="region of interest" description="Disordered" evidence="1">
    <location>
        <begin position="183"/>
        <end position="206"/>
    </location>
</feature>
<keyword evidence="2" id="KW-0732">Signal</keyword>
<organism evidence="3 4">
    <name type="scientific">Noviherbaspirillum denitrificans</name>
    <dbReference type="NCBI Taxonomy" id="1968433"/>
    <lineage>
        <taxon>Bacteria</taxon>
        <taxon>Pseudomonadati</taxon>
        <taxon>Pseudomonadota</taxon>
        <taxon>Betaproteobacteria</taxon>
        <taxon>Burkholderiales</taxon>
        <taxon>Oxalobacteraceae</taxon>
        <taxon>Noviherbaspirillum</taxon>
    </lineage>
</organism>
<feature type="region of interest" description="Disordered" evidence="1">
    <location>
        <begin position="24"/>
        <end position="73"/>
    </location>
</feature>
<dbReference type="Proteomes" id="UP000197535">
    <property type="component" value="Unassembled WGS sequence"/>
</dbReference>
<dbReference type="OrthoDB" id="8926484at2"/>
<protein>
    <recommendedName>
        <fullName evidence="5">Carboxypeptidase regulatory-like domain-containing protein</fullName>
    </recommendedName>
</protein>
<accession>A0A254TEE0</accession>